<evidence type="ECO:0000256" key="1">
    <source>
        <dbReference type="ARBA" id="ARBA00009427"/>
    </source>
</evidence>
<dbReference type="Proteomes" id="UP000753961">
    <property type="component" value="Unassembled WGS sequence"/>
</dbReference>
<dbReference type="SUPFAM" id="SSF52540">
    <property type="entry name" value="P-loop containing nucleoside triphosphate hydrolases"/>
    <property type="match status" value="1"/>
</dbReference>
<dbReference type="InterPro" id="IPR003136">
    <property type="entry name" value="Cytidylate_kin"/>
</dbReference>
<feature type="domain" description="Cytidylate kinase" evidence="9">
    <location>
        <begin position="6"/>
        <end position="209"/>
    </location>
</feature>
<evidence type="ECO:0000256" key="3">
    <source>
        <dbReference type="ARBA" id="ARBA00022741"/>
    </source>
</evidence>
<dbReference type="EMBL" id="JAHVHU010000013">
    <property type="protein sequence ID" value="MBY5959238.1"/>
    <property type="molecule type" value="Genomic_DNA"/>
</dbReference>
<dbReference type="PANTHER" id="PTHR21299:SF2">
    <property type="entry name" value="CYTIDYLATE KINASE"/>
    <property type="match status" value="1"/>
</dbReference>
<keyword evidence="8" id="KW-0963">Cytoplasm</keyword>
<dbReference type="CDD" id="cd02020">
    <property type="entry name" value="CMPK"/>
    <property type="match status" value="1"/>
</dbReference>
<evidence type="ECO:0000256" key="8">
    <source>
        <dbReference type="HAMAP-Rule" id="MF_00238"/>
    </source>
</evidence>
<dbReference type="HAMAP" id="MF_00238">
    <property type="entry name" value="Cytidyl_kinase_type1"/>
    <property type="match status" value="1"/>
</dbReference>
<comment type="catalytic activity">
    <reaction evidence="6 8">
        <text>dCMP + ATP = dCDP + ADP</text>
        <dbReference type="Rhea" id="RHEA:25094"/>
        <dbReference type="ChEBI" id="CHEBI:30616"/>
        <dbReference type="ChEBI" id="CHEBI:57566"/>
        <dbReference type="ChEBI" id="CHEBI:58593"/>
        <dbReference type="ChEBI" id="CHEBI:456216"/>
        <dbReference type="EC" id="2.7.4.25"/>
    </reaction>
</comment>
<dbReference type="InterPro" id="IPR011994">
    <property type="entry name" value="Cytidylate_kinase_dom"/>
</dbReference>
<protein>
    <recommendedName>
        <fullName evidence="8">Cytidylate kinase</fullName>
        <shortName evidence="8">CK</shortName>
        <ecNumber evidence="8">2.7.4.25</ecNumber>
    </recommendedName>
    <alternativeName>
        <fullName evidence="8">Cytidine monophosphate kinase</fullName>
        <shortName evidence="8">CMP kinase</shortName>
    </alternativeName>
</protein>
<evidence type="ECO:0000256" key="5">
    <source>
        <dbReference type="ARBA" id="ARBA00022840"/>
    </source>
</evidence>
<dbReference type="GO" id="GO:0015949">
    <property type="term" value="P:nucleobase-containing small molecule interconversion"/>
    <property type="evidence" value="ECO:0007669"/>
    <property type="project" value="TreeGrafter"/>
</dbReference>
<name>A0A953HWU1_9BACT</name>
<dbReference type="GO" id="GO:0005829">
    <property type="term" value="C:cytosol"/>
    <property type="evidence" value="ECO:0007669"/>
    <property type="project" value="TreeGrafter"/>
</dbReference>
<evidence type="ECO:0000313" key="11">
    <source>
        <dbReference type="Proteomes" id="UP000753961"/>
    </source>
</evidence>
<feature type="binding site" evidence="8">
    <location>
        <begin position="10"/>
        <end position="18"/>
    </location>
    <ligand>
        <name>ATP</name>
        <dbReference type="ChEBI" id="CHEBI:30616"/>
    </ligand>
</feature>
<keyword evidence="3 8" id="KW-0547">Nucleotide-binding</keyword>
<keyword evidence="5 8" id="KW-0067">ATP-binding</keyword>
<dbReference type="PANTHER" id="PTHR21299">
    <property type="entry name" value="CYTIDYLATE KINASE/PANTOATE-BETA-ALANINE LIGASE"/>
    <property type="match status" value="1"/>
</dbReference>
<evidence type="ECO:0000256" key="7">
    <source>
        <dbReference type="ARBA" id="ARBA00048478"/>
    </source>
</evidence>
<proteinExistence type="inferred from homology"/>
<dbReference type="Pfam" id="PF02224">
    <property type="entry name" value="Cytidylate_kin"/>
    <property type="match status" value="1"/>
</dbReference>
<evidence type="ECO:0000256" key="4">
    <source>
        <dbReference type="ARBA" id="ARBA00022777"/>
    </source>
</evidence>
<comment type="subcellular location">
    <subcellularLocation>
        <location evidence="8">Cytoplasm</location>
    </subcellularLocation>
</comment>
<dbReference type="Gene3D" id="3.40.50.300">
    <property type="entry name" value="P-loop containing nucleotide triphosphate hydrolases"/>
    <property type="match status" value="1"/>
</dbReference>
<evidence type="ECO:0000259" key="9">
    <source>
        <dbReference type="Pfam" id="PF02224"/>
    </source>
</evidence>
<dbReference type="AlphaFoldDB" id="A0A953HWU1"/>
<evidence type="ECO:0000256" key="2">
    <source>
        <dbReference type="ARBA" id="ARBA00022679"/>
    </source>
</evidence>
<accession>A0A953HWU1</accession>
<comment type="catalytic activity">
    <reaction evidence="7 8">
        <text>CMP + ATP = CDP + ADP</text>
        <dbReference type="Rhea" id="RHEA:11600"/>
        <dbReference type="ChEBI" id="CHEBI:30616"/>
        <dbReference type="ChEBI" id="CHEBI:58069"/>
        <dbReference type="ChEBI" id="CHEBI:60377"/>
        <dbReference type="ChEBI" id="CHEBI:456216"/>
        <dbReference type="EC" id="2.7.4.25"/>
    </reaction>
</comment>
<reference evidence="10" key="1">
    <citation type="submission" date="2021-06" db="EMBL/GenBank/DDBJ databases">
        <title>44 bacteria genomes isolated from Dapeng, Shenzhen.</title>
        <authorList>
            <person name="Zheng W."/>
            <person name="Yu S."/>
            <person name="Huang Y."/>
        </authorList>
    </citation>
    <scope>NUCLEOTIDE SEQUENCE</scope>
    <source>
        <strain evidence="10">DP5N28-2</strain>
    </source>
</reference>
<keyword evidence="11" id="KW-1185">Reference proteome</keyword>
<gene>
    <name evidence="8 10" type="primary">cmk</name>
    <name evidence="10" type="ORF">KUV50_13885</name>
</gene>
<organism evidence="10 11">
    <name type="scientific">Membranihabitans marinus</name>
    <dbReference type="NCBI Taxonomy" id="1227546"/>
    <lineage>
        <taxon>Bacteria</taxon>
        <taxon>Pseudomonadati</taxon>
        <taxon>Bacteroidota</taxon>
        <taxon>Saprospiria</taxon>
        <taxon>Saprospirales</taxon>
        <taxon>Saprospiraceae</taxon>
        <taxon>Membranihabitans</taxon>
    </lineage>
</organism>
<evidence type="ECO:0000313" key="10">
    <source>
        <dbReference type="EMBL" id="MBY5959238.1"/>
    </source>
</evidence>
<keyword evidence="2 8" id="KW-0808">Transferase</keyword>
<dbReference type="RefSeq" id="WP_222580776.1">
    <property type="nucleotide sequence ID" value="NZ_JAHVHU010000013.1"/>
</dbReference>
<keyword evidence="4 8" id="KW-0418">Kinase</keyword>
<dbReference type="GO" id="GO:0036431">
    <property type="term" value="F:dCMP kinase activity"/>
    <property type="evidence" value="ECO:0007669"/>
    <property type="project" value="InterPro"/>
</dbReference>
<sequence>MPCHQISIDGYAACGKSTLARELADELNFIYIDSGAMYRGVTLYFLREGVSFDTEPPDALVQSIDIRFEYVPGAADKLYLNGEDVSTKLRTSQVNENVSKVAALPNVRRRLVALQQDYGHTHNVVMDGRDIGTVVFPGAVLKIFLTANLETRVRRRMNDIKSSNQYLNVDEIRTNLLTRDHIDSTRADSPLKQSEDSVVIDNTNLTRKEQLVMVRSLAALRIQESSCKE</sequence>
<dbReference type="CDD" id="cd02019">
    <property type="entry name" value="NK"/>
    <property type="match status" value="1"/>
</dbReference>
<comment type="caution">
    <text evidence="10">The sequence shown here is derived from an EMBL/GenBank/DDBJ whole genome shotgun (WGS) entry which is preliminary data.</text>
</comment>
<evidence type="ECO:0000256" key="6">
    <source>
        <dbReference type="ARBA" id="ARBA00047615"/>
    </source>
</evidence>
<dbReference type="EC" id="2.7.4.25" evidence="8"/>
<dbReference type="NCBIfam" id="TIGR00017">
    <property type="entry name" value="cmk"/>
    <property type="match status" value="1"/>
</dbReference>
<dbReference type="GO" id="GO:0006220">
    <property type="term" value="P:pyrimidine nucleotide metabolic process"/>
    <property type="evidence" value="ECO:0007669"/>
    <property type="project" value="UniProtKB-UniRule"/>
</dbReference>
<dbReference type="GO" id="GO:0005524">
    <property type="term" value="F:ATP binding"/>
    <property type="evidence" value="ECO:0007669"/>
    <property type="project" value="UniProtKB-UniRule"/>
</dbReference>
<dbReference type="InterPro" id="IPR027417">
    <property type="entry name" value="P-loop_NTPase"/>
</dbReference>
<comment type="similarity">
    <text evidence="1 8">Belongs to the cytidylate kinase family. Type 1 subfamily.</text>
</comment>